<dbReference type="GO" id="GO:0061630">
    <property type="term" value="F:ubiquitin protein ligase activity"/>
    <property type="evidence" value="ECO:0007669"/>
    <property type="project" value="UniProtKB-EC"/>
</dbReference>
<feature type="region of interest" description="Disordered" evidence="12">
    <location>
        <begin position="1448"/>
        <end position="1521"/>
    </location>
</feature>
<dbReference type="Gene3D" id="3.30.2160.10">
    <property type="entry name" value="Hect, E3 ligase catalytic domain"/>
    <property type="match status" value="1"/>
</dbReference>
<comment type="caution">
    <text evidence="14">The sequence shown here is derived from an EMBL/GenBank/DDBJ whole genome shotgun (WGS) entry which is preliminary data.</text>
</comment>
<comment type="pathway">
    <text evidence="3">Protein modification; protein ubiquitination.</text>
</comment>
<feature type="compositionally biased region" description="Acidic residues" evidence="12">
    <location>
        <begin position="2481"/>
        <end position="2502"/>
    </location>
</feature>
<feature type="compositionally biased region" description="Acidic residues" evidence="12">
    <location>
        <begin position="2431"/>
        <end position="2441"/>
    </location>
</feature>
<dbReference type="FunFam" id="3.30.2160.10:FF:000001">
    <property type="entry name" value="E3 ubiquitin-protein ligase NEDD4-like"/>
    <property type="match status" value="1"/>
</dbReference>
<feature type="compositionally biased region" description="Low complexity" evidence="12">
    <location>
        <begin position="3309"/>
        <end position="3328"/>
    </location>
</feature>
<dbReference type="PANTHER" id="PTHR11254:SF67">
    <property type="entry name" value="E3 UBIQUITIN-PROTEIN LIGASE HUWE1"/>
    <property type="match status" value="1"/>
</dbReference>
<dbReference type="SUPFAM" id="SSF56204">
    <property type="entry name" value="Hect, E3 ligase catalytic domain"/>
    <property type="match status" value="1"/>
</dbReference>
<dbReference type="Pfam" id="PF00632">
    <property type="entry name" value="HECT"/>
    <property type="match status" value="1"/>
</dbReference>
<feature type="compositionally biased region" description="Basic and acidic residues" evidence="12">
    <location>
        <begin position="1895"/>
        <end position="1908"/>
    </location>
</feature>
<dbReference type="GO" id="GO:0005737">
    <property type="term" value="C:cytoplasm"/>
    <property type="evidence" value="ECO:0007669"/>
    <property type="project" value="TreeGrafter"/>
</dbReference>
<feature type="compositionally biased region" description="Polar residues" evidence="12">
    <location>
        <begin position="272"/>
        <end position="284"/>
    </location>
</feature>
<evidence type="ECO:0000256" key="2">
    <source>
        <dbReference type="ARBA" id="ARBA00004123"/>
    </source>
</evidence>
<keyword evidence="7 11" id="KW-0833">Ubl conjugation pathway</keyword>
<keyword evidence="6 14" id="KW-0808">Transferase</keyword>
<proteinExistence type="inferred from homology"/>
<dbReference type="PANTHER" id="PTHR11254">
    <property type="entry name" value="HECT DOMAIN UBIQUITIN-PROTEIN LIGASE"/>
    <property type="match status" value="1"/>
</dbReference>
<evidence type="ECO:0000256" key="4">
    <source>
        <dbReference type="ARBA" id="ARBA00012485"/>
    </source>
</evidence>
<evidence type="ECO:0000256" key="9">
    <source>
        <dbReference type="ARBA" id="ARBA00023242"/>
    </source>
</evidence>
<dbReference type="InterPro" id="IPR000569">
    <property type="entry name" value="HECT_dom"/>
</dbReference>
<dbReference type="GO" id="GO:0006511">
    <property type="term" value="P:ubiquitin-dependent protein catabolic process"/>
    <property type="evidence" value="ECO:0007669"/>
    <property type="project" value="TreeGrafter"/>
</dbReference>
<evidence type="ECO:0000313" key="14">
    <source>
        <dbReference type="EMBL" id="KAK3056600.1"/>
    </source>
</evidence>
<dbReference type="Pfam" id="PF06012">
    <property type="entry name" value="DUF908"/>
    <property type="match status" value="1"/>
</dbReference>
<reference evidence="14" key="1">
    <citation type="submission" date="2023-04" db="EMBL/GenBank/DDBJ databases">
        <title>Black Yeasts Isolated from many extreme environments.</title>
        <authorList>
            <person name="Coleine C."/>
            <person name="Stajich J.E."/>
            <person name="Selbmann L."/>
        </authorList>
    </citation>
    <scope>NUCLEOTIDE SEQUENCE</scope>
    <source>
        <strain evidence="14">CCFEE 5312</strain>
    </source>
</reference>
<feature type="compositionally biased region" description="Low complexity" evidence="12">
    <location>
        <begin position="217"/>
        <end position="226"/>
    </location>
</feature>
<evidence type="ECO:0000256" key="1">
    <source>
        <dbReference type="ARBA" id="ARBA00000885"/>
    </source>
</evidence>
<dbReference type="Pfam" id="PF14377">
    <property type="entry name" value="UBM"/>
    <property type="match status" value="3"/>
</dbReference>
<evidence type="ECO:0000256" key="12">
    <source>
        <dbReference type="SAM" id="MobiDB-lite"/>
    </source>
</evidence>
<keyword evidence="14" id="KW-0012">Acyltransferase</keyword>
<feature type="compositionally biased region" description="Low complexity" evidence="12">
    <location>
        <begin position="3281"/>
        <end position="3293"/>
    </location>
</feature>
<keyword evidence="5" id="KW-0813">Transport</keyword>
<keyword evidence="9" id="KW-0539">Nucleus</keyword>
<comment type="subcellular location">
    <subcellularLocation>
        <location evidence="2">Nucleus</location>
    </subcellularLocation>
</comment>
<dbReference type="InterPro" id="IPR025527">
    <property type="entry name" value="HUWE1/Rev1_UBM"/>
</dbReference>
<dbReference type="CDD" id="cd00078">
    <property type="entry name" value="HECTc"/>
    <property type="match status" value="1"/>
</dbReference>
<feature type="region of interest" description="Disordered" evidence="12">
    <location>
        <begin position="2587"/>
        <end position="2627"/>
    </location>
</feature>
<feature type="region of interest" description="Disordered" evidence="12">
    <location>
        <begin position="2806"/>
        <end position="2894"/>
    </location>
</feature>
<dbReference type="InterPro" id="IPR050409">
    <property type="entry name" value="E3_ubiq-protein_ligase"/>
</dbReference>
<dbReference type="GO" id="GO:0005634">
    <property type="term" value="C:nucleus"/>
    <property type="evidence" value="ECO:0007669"/>
    <property type="project" value="UniProtKB-SubCell"/>
</dbReference>
<evidence type="ECO:0000256" key="7">
    <source>
        <dbReference type="ARBA" id="ARBA00022786"/>
    </source>
</evidence>
<evidence type="ECO:0000256" key="6">
    <source>
        <dbReference type="ARBA" id="ARBA00022679"/>
    </source>
</evidence>
<feature type="compositionally biased region" description="Acidic residues" evidence="12">
    <location>
        <begin position="2310"/>
        <end position="2324"/>
    </location>
</feature>
<accession>A0AAJ0GFK5</accession>
<feature type="region of interest" description="Disordered" evidence="12">
    <location>
        <begin position="3271"/>
        <end position="3358"/>
    </location>
</feature>
<feature type="region of interest" description="Disordered" evidence="12">
    <location>
        <begin position="2259"/>
        <end position="2324"/>
    </location>
</feature>
<feature type="compositionally biased region" description="Acidic residues" evidence="12">
    <location>
        <begin position="2375"/>
        <end position="2406"/>
    </location>
</feature>
<feature type="domain" description="HECT" evidence="13">
    <location>
        <begin position="3658"/>
        <end position="3994"/>
    </location>
</feature>
<evidence type="ECO:0000259" key="13">
    <source>
        <dbReference type="PROSITE" id="PS50237"/>
    </source>
</evidence>
<keyword evidence="8" id="KW-0509">mRNA transport</keyword>
<dbReference type="Proteomes" id="UP001271007">
    <property type="component" value="Unassembled WGS sequence"/>
</dbReference>
<feature type="region of interest" description="Disordered" evidence="12">
    <location>
        <begin position="213"/>
        <end position="243"/>
    </location>
</feature>
<dbReference type="Gene3D" id="3.90.1750.10">
    <property type="entry name" value="Hect, E3 ligase catalytic domains"/>
    <property type="match status" value="1"/>
</dbReference>
<evidence type="ECO:0000256" key="10">
    <source>
        <dbReference type="ARBA" id="ARBA00034494"/>
    </source>
</evidence>
<comment type="catalytic activity">
    <reaction evidence="1">
        <text>S-ubiquitinyl-[E2 ubiquitin-conjugating enzyme]-L-cysteine + [acceptor protein]-L-lysine = [E2 ubiquitin-conjugating enzyme]-L-cysteine + N(6)-ubiquitinyl-[acceptor protein]-L-lysine.</text>
        <dbReference type="EC" id="2.3.2.26"/>
    </reaction>
</comment>
<evidence type="ECO:0000313" key="15">
    <source>
        <dbReference type="Proteomes" id="UP001271007"/>
    </source>
</evidence>
<feature type="compositionally biased region" description="Polar residues" evidence="12">
    <location>
        <begin position="1548"/>
        <end position="1568"/>
    </location>
</feature>
<dbReference type="InterPro" id="IPR035983">
    <property type="entry name" value="Hect_E3_ubiquitin_ligase"/>
</dbReference>
<feature type="active site" description="Glycyl thioester intermediate" evidence="11">
    <location>
        <position position="3961"/>
    </location>
</feature>
<feature type="region of interest" description="Disordered" evidence="12">
    <location>
        <begin position="2958"/>
        <end position="2984"/>
    </location>
</feature>
<dbReference type="InterPro" id="IPR010309">
    <property type="entry name" value="E3_Ub_ligase_DUF908"/>
</dbReference>
<dbReference type="EMBL" id="JAWDJX010000005">
    <property type="protein sequence ID" value="KAK3056600.1"/>
    <property type="molecule type" value="Genomic_DNA"/>
</dbReference>
<organism evidence="14 15">
    <name type="scientific">Extremus antarcticus</name>
    <dbReference type="NCBI Taxonomy" id="702011"/>
    <lineage>
        <taxon>Eukaryota</taxon>
        <taxon>Fungi</taxon>
        <taxon>Dikarya</taxon>
        <taxon>Ascomycota</taxon>
        <taxon>Pezizomycotina</taxon>
        <taxon>Dothideomycetes</taxon>
        <taxon>Dothideomycetidae</taxon>
        <taxon>Mycosphaerellales</taxon>
        <taxon>Extremaceae</taxon>
        <taxon>Extremus</taxon>
    </lineage>
</organism>
<dbReference type="FunFam" id="3.30.2410.10:FF:000004">
    <property type="entry name" value="E3 ubiquitin-protein ligase HUWE1, variant"/>
    <property type="match status" value="1"/>
</dbReference>
<dbReference type="Gene3D" id="3.30.2410.10">
    <property type="entry name" value="Hect, E3 ligase catalytic domain"/>
    <property type="match status" value="1"/>
</dbReference>
<keyword evidence="15" id="KW-1185">Reference proteome</keyword>
<dbReference type="EC" id="2.3.2.26" evidence="4"/>
<dbReference type="InterPro" id="IPR010314">
    <property type="entry name" value="E3_Ub_ligase_DUF913"/>
</dbReference>
<dbReference type="FunFam" id="3.90.1750.10:FF:000003">
    <property type="entry name" value="E3 ubiquitin-protein ligase UPL1"/>
    <property type="match status" value="1"/>
</dbReference>
<feature type="compositionally biased region" description="Polar residues" evidence="12">
    <location>
        <begin position="1456"/>
        <end position="1472"/>
    </location>
</feature>
<feature type="region of interest" description="Disordered" evidence="12">
    <location>
        <begin position="272"/>
        <end position="336"/>
    </location>
</feature>
<name>A0AAJ0GFK5_9PEZI</name>
<dbReference type="PROSITE" id="PS50237">
    <property type="entry name" value="HECT"/>
    <property type="match status" value="1"/>
</dbReference>
<gene>
    <name evidence="14" type="primary">TOM1</name>
    <name evidence="14" type="ORF">LTR09_002393</name>
</gene>
<evidence type="ECO:0000256" key="3">
    <source>
        <dbReference type="ARBA" id="ARBA00004906"/>
    </source>
</evidence>
<feature type="compositionally biased region" description="Basic and acidic residues" evidence="12">
    <location>
        <begin position="2958"/>
        <end position="2970"/>
    </location>
</feature>
<evidence type="ECO:0000256" key="11">
    <source>
        <dbReference type="PROSITE-ProRule" id="PRU00104"/>
    </source>
</evidence>
<sequence length="3994" mass="441257">MGRIKKVATERHTATASPFITNFVKDATSAPLHELVTKLEGFPQEWPLTRGDIYHWIPLLDRFDHVLELFNKEYGLNKGPQQEQFQCRLLLKGDAQEGLPYPSSGADQETLGSLGISGEGDREVVEAILEFTRILLEHSGNRSLYASSSHLNDLLNTTSLSLLRLCLKLSLRLAQRYQVARYKNTHPHAQNALLKNHYDISFDRLQKIAQPFPKPPQAAAASAPTPGKGNEKSTQPSGFNPGDLVAIAKEPRETAAKADVAAIHLTYYDQSATATRPESSNQPNEAAPVSPTPARRPSALGPSRDRPSMGGRSTTGDGSTPIKAKEADGVPSSAPQTFQISSTKVASTSDWALVKGALPELPADSAYDLLHGVRIAKAFATPELHAQLLVEVRLLAISNLAYGLSEAKFQEKLGQADHEEPKRFHLAQQLCDLLQPPTSEQVALSLQTETAVVLAIDALGRVRHKAHEVSDCLQMAQNHGVLYYELRKVIAALGVESHQDKKVELETMKWCESVFDLVNSLLQSNTPSRPGERMVSAGIMSILVEALSLETPRAEHFQGNVLQFFDSFVHGVSTAFQTLANIKGFEVIADLTSSHVTKSLEIVKAGSGLSANSRSKVVDYQIPFYQQTTLRQLFKFVTHMFEHNAGTHDRLLRNLIDTPQILGALRNVIENATIFGSNVWSGAVNIMSTFIHNEPTSFQVVGEAGLVKSLLQTVVPWELKDDDEAGQSIEDMPVSLEYKDGELQYPAPTGILPVGETMCDIPTAFGAICLNENGMKLFQSSKALLKFMDIFVSPQHVRALEDEGQTAVAIGQSFDELSRHHPPLKEQIMKTVVIMVKRVGEVCRYLAEREGVGAKLWERTTSGIAVAGGVDTLAARDVDDVDEAANSEVGDGDKDRVTGVPFISACFKFLDGFFNNSSMCSYFCEQGGAVYILDLATSASNPHDLVAFPVFNKIAHVLKTMCEAKPHLVLPSLISQTQTAIASLKPLVDNQDPQGLLTTYVDLSTPQSESLPDHTAGTTIVKSLAILHMLTHILGRALAPPAHTSARHGHQPNPLFGTLNFTDIYIDLVDSLCRLHATCIWENLALQKNFSDERKQQTDPKPFMMRRVDASGTVELAAEIRYESQKSANGETEWSAPNTREEKLALKNAKALRYLLSQAPMGIEAFFHSLGQALTPRRASDNNMKQYGALVAEHMAQALVWELGFKKFGAMDDLTDCKYITQIATACSRILLRNNHNMESWGTKEALVLVLNKFYLANGFEKLNSCLQHFGDTLSKTAEKDDPLGASARELLGTILGFYGQIVKSKCAAEPTQSTIFNNADRKSADYFVAGQFVVEIRDAVLPAVDRLWHSSALQNLGDHHAKTIIDVLRSILKADGEDKAIKRSEMATRRVRAGKPEFKLKSKAGLAILKSSGYDATLAREALYRCNQNDGHALEYCSLRKLVDSAPSFPVPESESPTPQLESSAEATSSEGPALQRDVSWEMTDVPAQSEEVADEDEDIDAADNPDPMSDVDPPRTGLLPEDLIASDLLAMVGDERSARINELLSNANGASSGTGQPSKDTHQPFTSIEDLDEKRAAVRDDLIDRCLEVLSAQSSVTFELADLIQAAVAKSSEGANPRADIGTTLVSSLMSLQGEEPSQEAGAKISAYAHLVALILQDRDFFDSTLDELKEYFDAFVSWIQIGQEQKSEDAPWIDMILLIIERVLSEDEQPTEINWKPPPADDPLKALPEPALPEQVVPAESRTALFDALVELLPKVGKNTSLALSVSRVLVTLTRRRDMALRLSEKPSMSRLFVMIKQLSGSIDEKLQGCFMIILRHMVEDETMLRQIMRTEIKTAFENHRSSRPMDSTAYTRNLYHLVLRDSELFAKVTQELVEVSRYDGNPHRAQSLVLKRVEPAETTPKEPDPPAEGEPGAQKSIEETSTDVAKVAEAKPPAVEVTDGVIQFLLRELSNYRDVEDKQPFPTDHRSAAVINGVSSGDGASGDVLMADGSDPSTTATILGPTIGPIDTPPETNSKGEKLVFKAEDHTIYIYRCFILQCLAELLASYNRTKVEFINFSRKPETQPATPSKPRAGTLNYLLNALVPVGTLEHRDDIVLRKKISTSHWASTVIVSLCSKTLEFQTPREMGLDESGDEENDLTFVRKFVLEHGLRAFKEATSSTEQLDLRYSRLLSLGELFNRVLNPKTDRGGSAGPSAISSQQIGKLMYERNFIPALTSAIAELDLNFPNAKRAVKYILGPLKQLTDLGVWLSQNTDISSSTTGTTDEEDISSATSLSDEDDEREQTPDLYRNSTLGMFESSANRDEESTSDSDEDEDEDEMYDEGYDEEMDYEGEALGEHGDVVSDEDEDIEGAEGMGPIEGMHGDVAMDVDIVVDDDEDDMDDTDQDSDDDDDDQDDDDDDGADYDHHMDEITGDNENASMPDHDRGDDWDEDEEELLDMAGGSPHGGPLDQLARVVGGEDEFDEEGPGGVVRVDVGDHEDDYFDDEVAPDEDDDDDEQGYENELVYEPEVEGLLMEMRNLLAGLQMFDNRVEDEDDDDDQDVRWGGWDAPPPPRGVLDIGGNHRHGINFDNMFRIAATGEGFRGPGLRTHRTANHARGEDDGTNPLLQREGSASNAAPPRHMPQTRRTFLPRHGDAIIQDLVNSIGGAGAHAINNHAINVNIEPRFAGGIPQMPPMFAIGDRHGHALVDIDPSRPWRDQLAMTRFGDLIPSLRAYESRTPTSDEAQAVEFRPIPTISRWQEEARMLFSGKHHEKATRIINTLLRLLVPAAMEAKRLQDKAEAELKAANDKMRELEKKRLEVEKAEREAREAKEREERETKEAEEARAREEAERIAAEAGDAGDADESTTMEGVESSQAVEEPVAAPYTAPATEPAAERVTTNIGGRDIDITDLGIDPAYLEALPEDMRQEVIMGQYAEQRAQAAQSGEQPNEISPEFLQALPPEIQRELLRSEAQDRRRREREENQRQAAQDGTAPAAVPEEMNNADFMAMLDPGLRQQILVDTDEATLATLPEHIQAEARTLLGTRRLPRADQIRAGGRYDGDGRIDRAVLNRAEQMQREVERQRRPVVQMLDKAGIATLLRLMFVSLHHKAKGNLHSILADVCKNTHNRAEVISILLSILQDGTLDVSAVERSFAALSLRAKQTTGPKTPQPLKRTLTGTAVTPGAELSPLNIVQQCLATLNALSTDNSRVPSFFLSEHETAISQKIKSAKKGKAPENKAAKFPLNALLTLLDRKLITENPGVMETLASLLSRVTRPLQHLYKRQAEEAKEAEATEANAEATQQADASTSADVQMGEAAGVPAAEATTDTTTEDTAVAGTAESSADATEPKPEATESDSAVKKDEKKKHRDLVAPDVPEENIRLVVNIFTARECPSKTMSETLDVIRYLSYIPGAREIFAKELVHQAQLLSEAVLGDLQDLAKQINAAESGTNLQGVALANFSSATSQQQKLLRAVTALDHLFDPEQMPTLPASSGAASQPKLREEILATLYESPTFNKLWENLSLCLTAIRQKGDMINVAAILLPLIESLMVVCRNTSLSEPAADPSSPLVVSTPPPVAHLEALFFKFTEEHRKILNELIRTNPKLMNGKFAVLAKNSKVLEFDNKRSFFTRKVHARPTQGNQRLSHPSLQLSVRREQVFLDSFKSLYYKSGDEVKYGKLNIRFHGEEGIDAGGVSREWFAAMARQMFNPDYALFNPVASDRTTFHPNPLSAINPDHLTFFKFIGRIIAKSLYEGRVLDCHFSRAVYRRILGKSVSLKDMESVDLDYYKSLVWILENDITDITFESFSVDVDRFGAVETVDLTPGGRDRPVTEENKHEYVRLVVEHRLINSVTEQLENFLAGFHEIIPAELISIFNEQELELLISGLPEIEIDDWKANTEYHNYQATSPQIQWFWRAVRSFDKEEKAKLLQFVTGTSKVPLNGFKELEGMNGFAKFNIHRDYSSKEKLPSSHTCFNQLDLPEYESYEHLRQQLYTAITAGSEYFGFA</sequence>
<dbReference type="SMART" id="SM00119">
    <property type="entry name" value="HECTc"/>
    <property type="match status" value="1"/>
</dbReference>
<feature type="region of interest" description="Disordered" evidence="12">
    <location>
        <begin position="2359"/>
        <end position="2502"/>
    </location>
</feature>
<protein>
    <recommendedName>
        <fullName evidence="4">HECT-type E3 ubiquitin transferase</fullName>
        <ecNumber evidence="4">2.3.2.26</ecNumber>
    </recommendedName>
</protein>
<feature type="compositionally biased region" description="Low complexity" evidence="12">
    <location>
        <begin position="2862"/>
        <end position="2885"/>
    </location>
</feature>
<evidence type="ECO:0000256" key="5">
    <source>
        <dbReference type="ARBA" id="ARBA00022448"/>
    </source>
</evidence>
<dbReference type="Pfam" id="PF06025">
    <property type="entry name" value="DUF913"/>
    <property type="match status" value="1"/>
</dbReference>
<evidence type="ECO:0000256" key="8">
    <source>
        <dbReference type="ARBA" id="ARBA00022816"/>
    </source>
</evidence>
<dbReference type="GO" id="GO:0000209">
    <property type="term" value="P:protein polyubiquitination"/>
    <property type="evidence" value="ECO:0007669"/>
    <property type="project" value="TreeGrafter"/>
</dbReference>
<feature type="compositionally biased region" description="Basic and acidic residues" evidence="12">
    <location>
        <begin position="2806"/>
        <end position="2839"/>
    </location>
</feature>
<feature type="region of interest" description="Disordered" evidence="12">
    <location>
        <begin position="1548"/>
        <end position="1573"/>
    </location>
</feature>
<comment type="similarity">
    <text evidence="10">Belongs to the UPL family. TOM1/PTR1 subfamily.</text>
</comment>
<dbReference type="GO" id="GO:0051028">
    <property type="term" value="P:mRNA transport"/>
    <property type="evidence" value="ECO:0007669"/>
    <property type="project" value="UniProtKB-KW"/>
</dbReference>
<feature type="region of interest" description="Disordered" evidence="12">
    <location>
        <begin position="1890"/>
        <end position="1935"/>
    </location>
</feature>
<feature type="compositionally biased region" description="Basic and acidic residues" evidence="12">
    <location>
        <begin position="3334"/>
        <end position="3350"/>
    </location>
</feature>
<feature type="compositionally biased region" description="Acidic residues" evidence="12">
    <location>
        <begin position="1493"/>
        <end position="1505"/>
    </location>
</feature>